<dbReference type="Proteomes" id="UP000604241">
    <property type="component" value="Unassembled WGS sequence"/>
</dbReference>
<reference evidence="2 3" key="1">
    <citation type="submission" date="2020-08" db="EMBL/GenBank/DDBJ databases">
        <title>A Genomic Blueprint of the Chicken Gut Microbiome.</title>
        <authorList>
            <person name="Gilroy R."/>
            <person name="Ravi A."/>
            <person name="Getino M."/>
            <person name="Pursley I."/>
            <person name="Horton D.L."/>
            <person name="Alikhan N.-F."/>
            <person name="Baker D."/>
            <person name="Gharbi K."/>
            <person name="Hall N."/>
            <person name="Watson M."/>
            <person name="Adriaenssens E.M."/>
            <person name="Foster-Nyarko E."/>
            <person name="Jarju S."/>
            <person name="Secka A."/>
            <person name="Antonio M."/>
            <person name="Oren A."/>
            <person name="Chaudhuri R."/>
            <person name="La Ragione R.M."/>
            <person name="Hildebrand F."/>
            <person name="Pallen M.J."/>
        </authorList>
    </citation>
    <scope>NUCLEOTIDE SEQUENCE [LARGE SCALE GENOMIC DNA]</scope>
    <source>
        <strain evidence="2 3">Sa3CUA2</strain>
    </source>
</reference>
<proteinExistence type="predicted"/>
<gene>
    <name evidence="2" type="ORF">H9657_06860</name>
</gene>
<evidence type="ECO:0000256" key="1">
    <source>
        <dbReference type="SAM" id="MobiDB-lite"/>
    </source>
</evidence>
<organism evidence="2 3">
    <name type="scientific">Cellulomonas avistercoris</name>
    <dbReference type="NCBI Taxonomy" id="2762242"/>
    <lineage>
        <taxon>Bacteria</taxon>
        <taxon>Bacillati</taxon>
        <taxon>Actinomycetota</taxon>
        <taxon>Actinomycetes</taxon>
        <taxon>Micrococcales</taxon>
        <taxon>Cellulomonadaceae</taxon>
        <taxon>Cellulomonas</taxon>
    </lineage>
</organism>
<sequence length="651" mass="69070">MPPLDPPNLDDRRFQDIVDETKRLIPRFTPEWTNHNLSDPGVALVELFAWVGEMVLYRVNQVPDRMYAHFLGLVGVEPFPPSVAHTRLTFRLAAPATEPVVVPAGTAVSTVTVGGQEPVVFATSAEAVAVPPRLVAARTAGPDGAASGDVWEALQVPGESVRCFPSSPIRDGDAFYLGCADPLADLVLRLDVTAHAEGIGVDPTRPPLAWEVWTGEAWVPTLVDDDTTGGLNRDGTVTLLVGDRHAPLTIGGTTAYWLRARLLDRADGRPAYQASPQVGSVQVRTVGVSVPAEHAQAMPAEVLGRSDGRPGQRFAVSAAPVATRRGDERVVVVDRTGATEWDEVPDFSASGPDDRHVVWDSATGEVRFGPAVRQPDGRSRQHGAVPPDGAQVRVTGYRTGGGSAGNVGARTVTSLRTALPSVRSVTNLVPATGGVDAETVEEAKVRGPLALRTGQRAVTASDFEQVARQASVEVARARCLPVPPDGPARPVHVLLVPQVRSDPRTHTIDDFVLSPRLLDVVAAELDLRRTVGVSVGLGAPFYHGVSVAALVRAIPGRPVQAVRERVVEALTRFVHPLVGGPQGTGWPFGQTLTATAVAQVAEGVDGVLGVDEVTLFGYDLRNGRRVGEGRESLTIDADTLLLSAEHRVVVR</sequence>
<protein>
    <submittedName>
        <fullName evidence="2">Baseplate assembly protein</fullName>
    </submittedName>
</protein>
<accession>A0ABR8QC35</accession>
<keyword evidence="3" id="KW-1185">Reference proteome</keyword>
<dbReference type="InterPro" id="IPR011749">
    <property type="entry name" value="CHP02243"/>
</dbReference>
<dbReference type="NCBIfam" id="TIGR02243">
    <property type="entry name" value="putative baseplate assembly protein"/>
    <property type="match status" value="1"/>
</dbReference>
<comment type="caution">
    <text evidence="2">The sequence shown here is derived from an EMBL/GenBank/DDBJ whole genome shotgun (WGS) entry which is preliminary data.</text>
</comment>
<evidence type="ECO:0000313" key="3">
    <source>
        <dbReference type="Proteomes" id="UP000604241"/>
    </source>
</evidence>
<name>A0ABR8QC35_9CELL</name>
<dbReference type="RefSeq" id="WP_191781722.1">
    <property type="nucleotide sequence ID" value="NZ_JACSQV010000004.1"/>
</dbReference>
<feature type="region of interest" description="Disordered" evidence="1">
    <location>
        <begin position="369"/>
        <end position="391"/>
    </location>
</feature>
<dbReference type="EMBL" id="JACSQV010000004">
    <property type="protein sequence ID" value="MBD7917998.1"/>
    <property type="molecule type" value="Genomic_DNA"/>
</dbReference>
<evidence type="ECO:0000313" key="2">
    <source>
        <dbReference type="EMBL" id="MBD7917998.1"/>
    </source>
</evidence>